<reference evidence="9 10" key="1">
    <citation type="submission" date="2018-09" db="EMBL/GenBank/DDBJ databases">
        <title>Marinorhizobium profundi gen. nov., sp. nov., isolated from a deep-sea sediment sample from the New Britain Trench and proposal of Marinorhizobiaceae fam. nov. in the order Rhizobiales of the class Alphaproteobacteria.</title>
        <authorList>
            <person name="Cao J."/>
        </authorList>
    </citation>
    <scope>NUCLEOTIDE SEQUENCE [LARGE SCALE GENOMIC DNA]</scope>
    <source>
        <strain evidence="9 10">WS11</strain>
    </source>
</reference>
<evidence type="ECO:0000256" key="2">
    <source>
        <dbReference type="ARBA" id="ARBA00012479"/>
    </source>
</evidence>
<evidence type="ECO:0000256" key="1">
    <source>
        <dbReference type="ARBA" id="ARBA00005622"/>
    </source>
</evidence>
<dbReference type="AlphaFoldDB" id="A0A3S9B130"/>
<evidence type="ECO:0000256" key="6">
    <source>
        <dbReference type="NCBIfam" id="TIGR02821"/>
    </source>
</evidence>
<dbReference type="NCBIfam" id="TIGR02821">
    <property type="entry name" value="fghA_ester_D"/>
    <property type="match status" value="1"/>
</dbReference>
<dbReference type="SUPFAM" id="SSF53474">
    <property type="entry name" value="alpha/beta-Hydrolases"/>
    <property type="match status" value="1"/>
</dbReference>
<dbReference type="PANTHER" id="PTHR10061:SF0">
    <property type="entry name" value="S-FORMYLGLUTATHIONE HYDROLASE"/>
    <property type="match status" value="1"/>
</dbReference>
<feature type="active site" description="Charge relay system" evidence="7">
    <location>
        <position position="243"/>
    </location>
</feature>
<evidence type="ECO:0000256" key="3">
    <source>
        <dbReference type="ARBA" id="ARBA00022487"/>
    </source>
</evidence>
<evidence type="ECO:0000256" key="7">
    <source>
        <dbReference type="PIRSR" id="PIRSR614186-1"/>
    </source>
</evidence>
<dbReference type="Proteomes" id="UP000268192">
    <property type="component" value="Chromosome"/>
</dbReference>
<dbReference type="GO" id="GO:0052689">
    <property type="term" value="F:carboxylic ester hydrolase activity"/>
    <property type="evidence" value="ECO:0007669"/>
    <property type="project" value="UniProtKB-KW"/>
</dbReference>
<accession>A0A3S9B130</accession>
<dbReference type="GO" id="GO:0018738">
    <property type="term" value="F:S-formylglutathione hydrolase activity"/>
    <property type="evidence" value="ECO:0007669"/>
    <property type="project" value="UniProtKB-UniRule"/>
</dbReference>
<dbReference type="RefSeq" id="WP_126007896.1">
    <property type="nucleotide sequence ID" value="NZ_CP032509.1"/>
</dbReference>
<dbReference type="GO" id="GO:0005829">
    <property type="term" value="C:cytosol"/>
    <property type="evidence" value="ECO:0007669"/>
    <property type="project" value="TreeGrafter"/>
</dbReference>
<dbReference type="KEGG" id="abaw:D5400_04085"/>
<evidence type="ECO:0000256" key="8">
    <source>
        <dbReference type="RuleBase" id="RU363068"/>
    </source>
</evidence>
<keyword evidence="4 8" id="KW-0378">Hydrolase</keyword>
<comment type="catalytic activity">
    <reaction evidence="5 8">
        <text>S-formylglutathione + H2O = formate + glutathione + H(+)</text>
        <dbReference type="Rhea" id="RHEA:14961"/>
        <dbReference type="ChEBI" id="CHEBI:15377"/>
        <dbReference type="ChEBI" id="CHEBI:15378"/>
        <dbReference type="ChEBI" id="CHEBI:15740"/>
        <dbReference type="ChEBI" id="CHEBI:57688"/>
        <dbReference type="ChEBI" id="CHEBI:57925"/>
        <dbReference type="EC" id="3.1.2.12"/>
    </reaction>
</comment>
<dbReference type="EC" id="3.1.2.12" evidence="2 6"/>
<evidence type="ECO:0000313" key="10">
    <source>
        <dbReference type="Proteomes" id="UP000268192"/>
    </source>
</evidence>
<proteinExistence type="inferred from homology"/>
<sequence length="302" mass="33055">MDVDQRQSQPVAIAGDVRRRPFQEISRASSFGGQQLTLIHDSAATGTPMRVSVYQPPAAERGAVPVVYFLSGLTCTEENFTVKAGAQRMASELGLMIVAPDTSPRGDRVPNSDDDALGQGAGFYVDSTEAPWSDHFQMFSYVSDELPRLIECTFPVIRGKCGILGHSMGGHGALTIAMRHPERYGSVSAFSPIVAPSAVPWGRKAFAAYLGPDEAAWREYDATLLLRDRGFPTQILIDQGTDDPFLQTQLQTERFIDALKARGQSAKVRMQAGYDHSYFFVATFIDDHLRHHAHILHQGSGG</sequence>
<organism evidence="9 10">
    <name type="scientific">Georhizobium profundi</name>
    <dbReference type="NCBI Taxonomy" id="2341112"/>
    <lineage>
        <taxon>Bacteria</taxon>
        <taxon>Pseudomonadati</taxon>
        <taxon>Pseudomonadota</taxon>
        <taxon>Alphaproteobacteria</taxon>
        <taxon>Hyphomicrobiales</taxon>
        <taxon>Rhizobiaceae</taxon>
        <taxon>Georhizobium</taxon>
    </lineage>
</organism>
<evidence type="ECO:0000256" key="4">
    <source>
        <dbReference type="ARBA" id="ARBA00022801"/>
    </source>
</evidence>
<protein>
    <recommendedName>
        <fullName evidence="2 6">S-formylglutathione hydrolase</fullName>
        <ecNumber evidence="2 6">3.1.2.12</ecNumber>
    </recommendedName>
</protein>
<dbReference type="PANTHER" id="PTHR10061">
    <property type="entry name" value="S-FORMYLGLUTATHIONE HYDROLASE"/>
    <property type="match status" value="1"/>
</dbReference>
<comment type="similarity">
    <text evidence="1 8">Belongs to the esterase D family.</text>
</comment>
<evidence type="ECO:0000256" key="5">
    <source>
        <dbReference type="ARBA" id="ARBA00047590"/>
    </source>
</evidence>
<keyword evidence="3 8" id="KW-0719">Serine esterase</keyword>
<dbReference type="OrthoDB" id="9782200at2"/>
<dbReference type="Pfam" id="PF00756">
    <property type="entry name" value="Esterase"/>
    <property type="match status" value="1"/>
</dbReference>
<dbReference type="EMBL" id="CP032509">
    <property type="protein sequence ID" value="AZN70561.1"/>
    <property type="molecule type" value="Genomic_DNA"/>
</dbReference>
<name>A0A3S9B130_9HYPH</name>
<dbReference type="GO" id="GO:0046294">
    <property type="term" value="P:formaldehyde catabolic process"/>
    <property type="evidence" value="ECO:0007669"/>
    <property type="project" value="InterPro"/>
</dbReference>
<dbReference type="Gene3D" id="3.40.50.1820">
    <property type="entry name" value="alpha/beta hydrolase"/>
    <property type="match status" value="1"/>
</dbReference>
<evidence type="ECO:0000313" key="9">
    <source>
        <dbReference type="EMBL" id="AZN70561.1"/>
    </source>
</evidence>
<gene>
    <name evidence="9" type="primary">fghA</name>
    <name evidence="9" type="ORF">D5400_04085</name>
</gene>
<comment type="function">
    <text evidence="8">Serine hydrolase involved in the detoxification of formaldehyde.</text>
</comment>
<dbReference type="InterPro" id="IPR014186">
    <property type="entry name" value="S-formylglutathione_hydrol"/>
</dbReference>
<dbReference type="FunFam" id="3.40.50.1820:FF:000002">
    <property type="entry name" value="S-formylglutathione hydrolase"/>
    <property type="match status" value="1"/>
</dbReference>
<dbReference type="InterPro" id="IPR000801">
    <property type="entry name" value="Esterase-like"/>
</dbReference>
<keyword evidence="10" id="KW-1185">Reference proteome</keyword>
<dbReference type="InterPro" id="IPR029058">
    <property type="entry name" value="AB_hydrolase_fold"/>
</dbReference>
<feature type="active site" description="Charge relay system" evidence="7">
    <location>
        <position position="167"/>
    </location>
</feature>
<feature type="active site" description="Charge relay system" evidence="7">
    <location>
        <position position="276"/>
    </location>
</feature>